<accession>A0A6A6D3A7</accession>
<evidence type="ECO:0000313" key="2">
    <source>
        <dbReference type="Proteomes" id="UP000799537"/>
    </source>
</evidence>
<dbReference type="SUPFAM" id="SSF55144">
    <property type="entry name" value="LigT-like"/>
    <property type="match status" value="1"/>
</dbReference>
<dbReference type="EMBL" id="ML993579">
    <property type="protein sequence ID" value="KAF2173887.1"/>
    <property type="molecule type" value="Genomic_DNA"/>
</dbReference>
<organism evidence="1 2">
    <name type="scientific">Zasmidium cellare ATCC 36951</name>
    <dbReference type="NCBI Taxonomy" id="1080233"/>
    <lineage>
        <taxon>Eukaryota</taxon>
        <taxon>Fungi</taxon>
        <taxon>Dikarya</taxon>
        <taxon>Ascomycota</taxon>
        <taxon>Pezizomycotina</taxon>
        <taxon>Dothideomycetes</taxon>
        <taxon>Dothideomycetidae</taxon>
        <taxon>Mycosphaerellales</taxon>
        <taxon>Mycosphaerellaceae</taxon>
        <taxon>Zasmidium</taxon>
    </lineage>
</organism>
<dbReference type="Proteomes" id="UP000799537">
    <property type="component" value="Unassembled WGS sequence"/>
</dbReference>
<proteinExistence type="predicted"/>
<reference evidence="1" key="1">
    <citation type="journal article" date="2020" name="Stud. Mycol.">
        <title>101 Dothideomycetes genomes: a test case for predicting lifestyles and emergence of pathogens.</title>
        <authorList>
            <person name="Haridas S."/>
            <person name="Albert R."/>
            <person name="Binder M."/>
            <person name="Bloem J."/>
            <person name="Labutti K."/>
            <person name="Salamov A."/>
            <person name="Andreopoulos B."/>
            <person name="Baker S."/>
            <person name="Barry K."/>
            <person name="Bills G."/>
            <person name="Bluhm B."/>
            <person name="Cannon C."/>
            <person name="Castanera R."/>
            <person name="Culley D."/>
            <person name="Daum C."/>
            <person name="Ezra D."/>
            <person name="Gonzalez J."/>
            <person name="Henrissat B."/>
            <person name="Kuo A."/>
            <person name="Liang C."/>
            <person name="Lipzen A."/>
            <person name="Lutzoni F."/>
            <person name="Magnuson J."/>
            <person name="Mondo S."/>
            <person name="Nolan M."/>
            <person name="Ohm R."/>
            <person name="Pangilinan J."/>
            <person name="Park H.-J."/>
            <person name="Ramirez L."/>
            <person name="Alfaro M."/>
            <person name="Sun H."/>
            <person name="Tritt A."/>
            <person name="Yoshinaga Y."/>
            <person name="Zwiers L.-H."/>
            <person name="Turgeon B."/>
            <person name="Goodwin S."/>
            <person name="Spatafora J."/>
            <person name="Crous P."/>
            <person name="Grigoriev I."/>
        </authorList>
    </citation>
    <scope>NUCLEOTIDE SEQUENCE</scope>
    <source>
        <strain evidence="1">ATCC 36951</strain>
    </source>
</reference>
<evidence type="ECO:0000313" key="1">
    <source>
        <dbReference type="EMBL" id="KAF2173887.1"/>
    </source>
</evidence>
<sequence>MAAYYTFEDLSGSTGNGVKTDNPYHDLIESCDNEPAKIQARYDTHRTNRNAQQKDKLLSPDFPGVTLDEILAKLENPKQYPDYKDPRHCLVFWARPTSQVKSLIAEVQSRLKEVVPNLWTMPQNSLHMTALEITHSLTAPEIDALVNQILPHAETVTNYTLNHRSRLVKPMVSFDAQALALSWLPADAEPGRSEEEDKYTYHHLRRDLFTLASNTGVKVASRYVIPTAHLTIGRFIQTADLEGHDGKVDGQKVKKLVERIEEINEWLREFWPKEGDRAIRDGGEWVVGREKGLEFRKGSLWYGGGGETVMVGKGF</sequence>
<dbReference type="InterPro" id="IPR009097">
    <property type="entry name" value="Cyclic_Pdiesterase"/>
</dbReference>
<gene>
    <name evidence="1" type="ORF">M409DRAFT_16155</name>
</gene>
<dbReference type="RefSeq" id="XP_033674776.1">
    <property type="nucleotide sequence ID" value="XM_033803514.1"/>
</dbReference>
<evidence type="ECO:0008006" key="3">
    <source>
        <dbReference type="Google" id="ProtNLM"/>
    </source>
</evidence>
<name>A0A6A6D3A7_ZASCE</name>
<dbReference type="OrthoDB" id="2967263at2759"/>
<dbReference type="AlphaFoldDB" id="A0A6A6D3A7"/>
<dbReference type="GeneID" id="54556786"/>
<keyword evidence="2" id="KW-1185">Reference proteome</keyword>
<protein>
    <recommendedName>
        <fullName evidence="3">RNA ligase/cyclic nucleotide phosphodiesterase</fullName>
    </recommendedName>
</protein>